<gene>
    <name evidence="10" type="primary">100123668</name>
</gene>
<dbReference type="FunCoup" id="A0A7M7LUE4">
    <property type="interactions" value="1027"/>
</dbReference>
<comment type="function">
    <text evidence="7">Component of the MICOS complex, a large protein complex of the mitochondrial inner membrane that plays crucial roles in the maintenance of crista junctions, inner membrane architecture, and formation of contact sites to the outer membrane.</text>
</comment>
<proteinExistence type="inferred from homology"/>
<feature type="region of interest" description="Disordered" evidence="9">
    <location>
        <begin position="492"/>
        <end position="512"/>
    </location>
</feature>
<keyword evidence="4" id="KW-1133">Transmembrane helix</keyword>
<evidence type="ECO:0000256" key="3">
    <source>
        <dbReference type="ARBA" id="ARBA00022792"/>
    </source>
</evidence>
<dbReference type="OrthoDB" id="10261039at2759"/>
<keyword evidence="3 7" id="KW-0999">Mitochondrion inner membrane</keyword>
<keyword evidence="11" id="KW-1185">Reference proteome</keyword>
<comment type="subunit">
    <text evidence="7">Component of the mitochondrial contact site and cristae organizing system (MICOS) complex.</text>
</comment>
<keyword evidence="8" id="KW-0175">Coiled coil</keyword>
<comment type="subcellular location">
    <subcellularLocation>
        <location evidence="7">Mitochondrion inner membrane</location>
        <topology evidence="7">Single-pass membrane protein</topology>
    </subcellularLocation>
</comment>
<dbReference type="SMR" id="A0A7M7LUE4"/>
<dbReference type="GO" id="GO:0042407">
    <property type="term" value="P:cristae formation"/>
    <property type="evidence" value="ECO:0007669"/>
    <property type="project" value="TreeGrafter"/>
</dbReference>
<comment type="similarity">
    <text evidence="1 7">Belongs to the MICOS complex subunit Mic60 family.</text>
</comment>
<evidence type="ECO:0000256" key="4">
    <source>
        <dbReference type="ARBA" id="ARBA00022989"/>
    </source>
</evidence>
<protein>
    <recommendedName>
        <fullName evidence="7">MICOS complex subunit MIC60</fullName>
    </recommendedName>
    <alternativeName>
        <fullName evidence="7">Mitofilin</fullName>
    </alternativeName>
</protein>
<sequence length="755" mass="85094">MLRVGLKFPVNGLNLNRIKKHGYERLYLTARSYETRPKIKCEDRLLKDVTLASRLSGHRYSTESRSERSRGGTGTLVTLGAVTIGAIGILTYAKNDSGFRATLEGWIPGTDKAIKIIFQEESSYFDYVISFFESLKKKILDLIFGDDSAKPGQVFKKTVDCQNLETYEPPKPAFTPPALELSPKLPPPEKPKPELRLSKDKGAKIEVVSEKPAPIAKKEEKSVPSGASDLHELEKYGGELATKAITAFQQAACAVQDYNKDIVSVIESSDSTVGHQIWDRLKIAQDKRVKALEEAEKKADEAVETLKKLHGSIDDPKINATTGQKTITRRNISKILADVDEAKKKFEQELANANISEKYWKGVKTAREKFHEELQILFPNINIHDKKLAVTDEAFDLFVLHMYHKVAFLQKELEKMQTIAEAKLNTALKSEGDQDKLHEAIDLEVAKERRKLQEDFDKKLLEERKALDDEMRRQMKLQAQIHADHLREALSTKERETERKVNRALSEQKEEESIRNKTQLAAVIGRLRGLDEALKSRLDAEKDASEAQLMWGACQALVRAVKAAPPGTSPEKAVRPLDPEIKAIVKAAPKDDVFVNATIKGIPEEAVKRGVYPEDALRERFLKVEQMARKLALVPEEGASLPIYLLSYLQSFLLVKAVSPIPKRELDDEPIDVDSLNTYEVLQRARYWLDRGDFKMTLKYMNLLKGAPRSIARDWMNEARILLETQQAIESLVAYAGANSLVFMGGGEKKEPEKK</sequence>
<dbReference type="PANTHER" id="PTHR15415:SF7">
    <property type="entry name" value="MICOS COMPLEX SUBUNIT MIC60"/>
    <property type="match status" value="1"/>
</dbReference>
<dbReference type="KEGG" id="nvi:100123668"/>
<evidence type="ECO:0000256" key="6">
    <source>
        <dbReference type="ARBA" id="ARBA00023136"/>
    </source>
</evidence>
<dbReference type="Pfam" id="PF09731">
    <property type="entry name" value="Mitofilin"/>
    <property type="match status" value="1"/>
</dbReference>
<organism evidence="10 11">
    <name type="scientific">Nasonia vitripennis</name>
    <name type="common">Parasitic wasp</name>
    <dbReference type="NCBI Taxonomy" id="7425"/>
    <lineage>
        <taxon>Eukaryota</taxon>
        <taxon>Metazoa</taxon>
        <taxon>Ecdysozoa</taxon>
        <taxon>Arthropoda</taxon>
        <taxon>Hexapoda</taxon>
        <taxon>Insecta</taxon>
        <taxon>Pterygota</taxon>
        <taxon>Neoptera</taxon>
        <taxon>Endopterygota</taxon>
        <taxon>Hymenoptera</taxon>
        <taxon>Apocrita</taxon>
        <taxon>Proctotrupomorpha</taxon>
        <taxon>Chalcidoidea</taxon>
        <taxon>Pteromalidae</taxon>
        <taxon>Pteromalinae</taxon>
        <taxon>Nasonia</taxon>
    </lineage>
</organism>
<keyword evidence="6" id="KW-0472">Membrane</keyword>
<evidence type="ECO:0000313" key="10">
    <source>
        <dbReference type="EnsemblMetazoa" id="XP_008207245"/>
    </source>
</evidence>
<keyword evidence="5 7" id="KW-0496">Mitochondrion</keyword>
<keyword evidence="2 7" id="KW-0812">Transmembrane</keyword>
<dbReference type="OMA" id="HAHRHID"/>
<name>A0A7M7LUE4_NASVI</name>
<evidence type="ECO:0000256" key="5">
    <source>
        <dbReference type="ARBA" id="ARBA00023128"/>
    </source>
</evidence>
<evidence type="ECO:0000256" key="9">
    <source>
        <dbReference type="SAM" id="MobiDB-lite"/>
    </source>
</evidence>
<feature type="region of interest" description="Disordered" evidence="9">
    <location>
        <begin position="170"/>
        <end position="201"/>
    </location>
</feature>
<dbReference type="InParanoid" id="A0A7M7LUE4"/>
<dbReference type="GO" id="GO:0061617">
    <property type="term" value="C:MICOS complex"/>
    <property type="evidence" value="ECO:0007669"/>
    <property type="project" value="TreeGrafter"/>
</dbReference>
<dbReference type="AlphaFoldDB" id="A0A7M7LUE4"/>
<dbReference type="PANTHER" id="PTHR15415">
    <property type="entry name" value="MITOFILIN"/>
    <property type="match status" value="1"/>
</dbReference>
<evidence type="ECO:0000256" key="2">
    <source>
        <dbReference type="ARBA" id="ARBA00022692"/>
    </source>
</evidence>
<dbReference type="InterPro" id="IPR019133">
    <property type="entry name" value="MIC60"/>
</dbReference>
<feature type="coiled-coil region" evidence="8">
    <location>
        <begin position="281"/>
        <end position="312"/>
    </location>
</feature>
<evidence type="ECO:0000256" key="1">
    <source>
        <dbReference type="ARBA" id="ARBA00010877"/>
    </source>
</evidence>
<dbReference type="Proteomes" id="UP000002358">
    <property type="component" value="Chromosome 5"/>
</dbReference>
<reference evidence="10" key="1">
    <citation type="submission" date="2021-01" db="UniProtKB">
        <authorList>
            <consortium name="EnsemblMetazoa"/>
        </authorList>
    </citation>
    <scope>IDENTIFICATION</scope>
</reference>
<evidence type="ECO:0000313" key="11">
    <source>
        <dbReference type="Proteomes" id="UP000002358"/>
    </source>
</evidence>
<feature type="compositionally biased region" description="Basic and acidic residues" evidence="9">
    <location>
        <begin position="187"/>
        <end position="201"/>
    </location>
</feature>
<accession>A0A7M7LUE4</accession>
<evidence type="ECO:0000256" key="8">
    <source>
        <dbReference type="SAM" id="Coils"/>
    </source>
</evidence>
<dbReference type="EnsemblMetazoa" id="XM_008209023">
    <property type="protein sequence ID" value="XP_008207245"/>
    <property type="gene ID" value="LOC100123668"/>
</dbReference>
<evidence type="ECO:0000256" key="7">
    <source>
        <dbReference type="RuleBase" id="RU363000"/>
    </source>
</evidence>